<proteinExistence type="predicted"/>
<feature type="region of interest" description="Disordered" evidence="2">
    <location>
        <begin position="383"/>
        <end position="421"/>
    </location>
</feature>
<evidence type="ECO:0000313" key="4">
    <source>
        <dbReference type="EMBL" id="CAH0556448.1"/>
    </source>
</evidence>
<gene>
    <name evidence="4" type="ORF">MELIAE_LOCUS7385</name>
</gene>
<keyword evidence="5" id="KW-1185">Reference proteome</keyword>
<feature type="region of interest" description="Disordered" evidence="2">
    <location>
        <begin position="288"/>
        <end position="329"/>
    </location>
</feature>
<keyword evidence="3" id="KW-1133">Transmembrane helix</keyword>
<evidence type="ECO:0000313" key="5">
    <source>
        <dbReference type="Proteomes" id="UP001154078"/>
    </source>
</evidence>
<feature type="coiled-coil region" evidence="1">
    <location>
        <begin position="66"/>
        <end position="203"/>
    </location>
</feature>
<feature type="compositionally biased region" description="Acidic residues" evidence="2">
    <location>
        <begin position="394"/>
        <end position="406"/>
    </location>
</feature>
<reference evidence="4" key="1">
    <citation type="submission" date="2021-12" db="EMBL/GenBank/DDBJ databases">
        <authorList>
            <person name="King R."/>
        </authorList>
    </citation>
    <scope>NUCLEOTIDE SEQUENCE</scope>
</reference>
<evidence type="ECO:0000256" key="1">
    <source>
        <dbReference type="SAM" id="Coils"/>
    </source>
</evidence>
<feature type="compositionally biased region" description="Polar residues" evidence="2">
    <location>
        <begin position="211"/>
        <end position="252"/>
    </location>
</feature>
<feature type="compositionally biased region" description="Polar residues" evidence="2">
    <location>
        <begin position="297"/>
        <end position="307"/>
    </location>
</feature>
<keyword evidence="3" id="KW-0472">Membrane</keyword>
<evidence type="ECO:0000256" key="3">
    <source>
        <dbReference type="SAM" id="Phobius"/>
    </source>
</evidence>
<feature type="compositionally biased region" description="Basic and acidic residues" evidence="2">
    <location>
        <begin position="309"/>
        <end position="325"/>
    </location>
</feature>
<organism evidence="4 5">
    <name type="scientific">Brassicogethes aeneus</name>
    <name type="common">Rape pollen beetle</name>
    <name type="synonym">Meligethes aeneus</name>
    <dbReference type="NCBI Taxonomy" id="1431903"/>
    <lineage>
        <taxon>Eukaryota</taxon>
        <taxon>Metazoa</taxon>
        <taxon>Ecdysozoa</taxon>
        <taxon>Arthropoda</taxon>
        <taxon>Hexapoda</taxon>
        <taxon>Insecta</taxon>
        <taxon>Pterygota</taxon>
        <taxon>Neoptera</taxon>
        <taxon>Endopterygota</taxon>
        <taxon>Coleoptera</taxon>
        <taxon>Polyphaga</taxon>
        <taxon>Cucujiformia</taxon>
        <taxon>Nitidulidae</taxon>
        <taxon>Meligethinae</taxon>
        <taxon>Brassicogethes</taxon>
    </lineage>
</organism>
<keyword evidence="3" id="KW-0812">Transmembrane</keyword>
<protein>
    <submittedName>
        <fullName evidence="4">Uncharacterized protein</fullName>
    </submittedName>
</protein>
<accession>A0A9P0B4F7</accession>
<dbReference type="OrthoDB" id="6288648at2759"/>
<dbReference type="Proteomes" id="UP001154078">
    <property type="component" value="Chromosome 5"/>
</dbReference>
<feature type="transmembrane region" description="Helical" evidence="3">
    <location>
        <begin position="12"/>
        <end position="35"/>
    </location>
</feature>
<feature type="region of interest" description="Disordered" evidence="2">
    <location>
        <begin position="211"/>
        <end position="261"/>
    </location>
</feature>
<keyword evidence="1" id="KW-0175">Coiled coil</keyword>
<sequence length="421" mass="47810">MSTPRAIRGTKIKVIFIFCIVFILAGILTGAHNILIQLVELKESSAICHQQEENLSTQLQVISDYKQRLEKSLKIQNAENQQKRIQLEQKIEDEKVKYEEQINELKQKYESSQQHFNLLQTNYDDLKQTDVKKIKELEETINTINKNVEHLKANILQAQLDKENLQKKYDNDKFNEKESENEINHLKKINRDITNELDILKNKESPAEFKISSSVVSPPNKNLLSQPNAGNLLPSKSTTKSGVQISSGSLNNARPIGVPTVTPKSMKEHILFGIPKDLDEMQRRKLPDGVAPIPNANADSNDPTNNRYRIVDDPGKVDDAEKENGAQEQVDIPIQRNNKPLKSAEANDVGLGFNENEAIQQAQKANFDKNHIDSLGVRLKDDKADYNELQNEVPVEDPEEDDEQDEYGAPMARNKDFAIRN</sequence>
<dbReference type="EMBL" id="OV121136">
    <property type="protein sequence ID" value="CAH0556448.1"/>
    <property type="molecule type" value="Genomic_DNA"/>
</dbReference>
<name>A0A9P0B4F7_BRAAE</name>
<evidence type="ECO:0000256" key="2">
    <source>
        <dbReference type="SAM" id="MobiDB-lite"/>
    </source>
</evidence>
<dbReference type="AlphaFoldDB" id="A0A9P0B4F7"/>